<organism evidence="5 6">
    <name type="scientific">Monoraphidium neglectum</name>
    <dbReference type="NCBI Taxonomy" id="145388"/>
    <lineage>
        <taxon>Eukaryota</taxon>
        <taxon>Viridiplantae</taxon>
        <taxon>Chlorophyta</taxon>
        <taxon>core chlorophytes</taxon>
        <taxon>Chlorophyceae</taxon>
        <taxon>CS clade</taxon>
        <taxon>Sphaeropleales</taxon>
        <taxon>Selenastraceae</taxon>
        <taxon>Monoraphidium</taxon>
    </lineage>
</organism>
<protein>
    <recommendedName>
        <fullName evidence="4">Acylamino-acid-releasing enzyme N-terminal domain-containing protein</fullName>
    </recommendedName>
</protein>
<dbReference type="OrthoDB" id="416344at2759"/>
<evidence type="ECO:0000259" key="4">
    <source>
        <dbReference type="Pfam" id="PF19283"/>
    </source>
</evidence>
<feature type="region of interest" description="Disordered" evidence="3">
    <location>
        <begin position="22"/>
        <end position="42"/>
    </location>
</feature>
<dbReference type="PANTHER" id="PTHR42776">
    <property type="entry name" value="SERINE PEPTIDASE S9 FAMILY MEMBER"/>
    <property type="match status" value="1"/>
</dbReference>
<dbReference type="KEGG" id="mng:MNEG_14953"/>
<sequence>MQDILSPAAEPQHARFHRQTILPPPEKTPQWGGADAKDAAAPRGWRGVAAAQEDWGELNTGKGAPALFVLDAGGWTVTKLAGLPEDHSCGQPVWTPDGAGLVFVAWPHAPLNFPATKRRLGIVFCYNRPCSLFHAPYAPPPAASKDAEPDAGAADAAAEAAPAEDLTGGQLLSAFAPVFSPEGGRLVFLSQDAAARSGVHSGTVSLHSLGWPSSEGGPAAKTVVPVIARPASPGSFPGLYAGGFPEAAFLSERVVLVNSQWYSQGVALAVDLETGAVAPVTPLGAEHGSWTVQGVCNGVIAAVASRPSSLPELLLAAAPLDLSAPAADAGSPLDLLAAAAALSAPSAWRPVAELAVADLAASLPDAAAAVEGVEAVLMEIKPTTGDKTLTFQSVVQAPKDRSGPCPVIVFPHGGPHTAVAANYYMPFAFLTRLGYCVVAVNYR</sequence>
<accession>A0A0D2MCM2</accession>
<feature type="region of interest" description="Disordered" evidence="3">
    <location>
        <begin position="141"/>
        <end position="160"/>
    </location>
</feature>
<dbReference type="PANTHER" id="PTHR42776:SF4">
    <property type="entry name" value="ACYLAMINO-ACID-RELEASING ENZYME"/>
    <property type="match status" value="1"/>
</dbReference>
<evidence type="ECO:0000256" key="3">
    <source>
        <dbReference type="SAM" id="MobiDB-lite"/>
    </source>
</evidence>
<feature type="compositionally biased region" description="Low complexity" evidence="3">
    <location>
        <begin position="150"/>
        <end position="160"/>
    </location>
</feature>
<dbReference type="SUPFAM" id="SSF75011">
    <property type="entry name" value="3-carboxy-cis,cis-mucoante lactonizing enzyme"/>
    <property type="match status" value="1"/>
</dbReference>
<dbReference type="Pfam" id="PF19283">
    <property type="entry name" value="APEH_N"/>
    <property type="match status" value="1"/>
</dbReference>
<gene>
    <name evidence="5" type="ORF">MNEG_14953</name>
</gene>
<dbReference type="InterPro" id="IPR045550">
    <property type="entry name" value="AARE_N"/>
</dbReference>
<dbReference type="GO" id="GO:0004252">
    <property type="term" value="F:serine-type endopeptidase activity"/>
    <property type="evidence" value="ECO:0007669"/>
    <property type="project" value="TreeGrafter"/>
</dbReference>
<evidence type="ECO:0000313" key="5">
    <source>
        <dbReference type="EMBL" id="KIY93010.1"/>
    </source>
</evidence>
<name>A0A0D2MCM2_9CHLO</name>
<dbReference type="InterPro" id="IPR029058">
    <property type="entry name" value="AB_hydrolase_fold"/>
</dbReference>
<evidence type="ECO:0000256" key="1">
    <source>
        <dbReference type="ARBA" id="ARBA00010040"/>
    </source>
</evidence>
<dbReference type="EMBL" id="KK105118">
    <property type="protein sequence ID" value="KIY93010.1"/>
    <property type="molecule type" value="Genomic_DNA"/>
</dbReference>
<dbReference type="AlphaFoldDB" id="A0A0D2MCM2"/>
<keyword evidence="6" id="KW-1185">Reference proteome</keyword>
<dbReference type="SUPFAM" id="SSF53474">
    <property type="entry name" value="alpha/beta-Hydrolases"/>
    <property type="match status" value="1"/>
</dbReference>
<evidence type="ECO:0000256" key="2">
    <source>
        <dbReference type="ARBA" id="ARBA00022801"/>
    </source>
</evidence>
<feature type="domain" description="Acylamino-acid-releasing enzyme N-terminal" evidence="4">
    <location>
        <begin position="33"/>
        <end position="316"/>
    </location>
</feature>
<proteinExistence type="inferred from homology"/>
<dbReference type="GeneID" id="25732566"/>
<dbReference type="Proteomes" id="UP000054498">
    <property type="component" value="Unassembled WGS sequence"/>
</dbReference>
<dbReference type="RefSeq" id="XP_013892030.1">
    <property type="nucleotide sequence ID" value="XM_014036576.1"/>
</dbReference>
<reference evidence="5 6" key="1">
    <citation type="journal article" date="2013" name="BMC Genomics">
        <title>Reconstruction of the lipid metabolism for the microalga Monoraphidium neglectum from its genome sequence reveals characteristics suitable for biofuel production.</title>
        <authorList>
            <person name="Bogen C."/>
            <person name="Al-Dilaimi A."/>
            <person name="Albersmeier A."/>
            <person name="Wichmann J."/>
            <person name="Grundmann M."/>
            <person name="Rupp O."/>
            <person name="Lauersen K.J."/>
            <person name="Blifernez-Klassen O."/>
            <person name="Kalinowski J."/>
            <person name="Goesmann A."/>
            <person name="Mussgnug J.H."/>
            <person name="Kruse O."/>
        </authorList>
    </citation>
    <scope>NUCLEOTIDE SEQUENCE [LARGE SCALE GENOMIC DNA]</scope>
    <source>
        <strain evidence="5 6">SAG 48.87</strain>
    </source>
</reference>
<comment type="similarity">
    <text evidence="1">Belongs to the peptidase S9C family.</text>
</comment>
<keyword evidence="2" id="KW-0378">Hydrolase</keyword>
<dbReference type="STRING" id="145388.A0A0D2MCM2"/>
<evidence type="ECO:0000313" key="6">
    <source>
        <dbReference type="Proteomes" id="UP000054498"/>
    </source>
</evidence>
<dbReference type="Gene3D" id="3.40.50.1820">
    <property type="entry name" value="alpha/beta hydrolase"/>
    <property type="match status" value="1"/>
</dbReference>